<keyword evidence="3" id="KW-1185">Reference proteome</keyword>
<dbReference type="Gramene" id="TRITD5Bv1G166550.1">
    <property type="protein sequence ID" value="TRITD5Bv1G166550.1"/>
    <property type="gene ID" value="TRITD5Bv1G166550"/>
</dbReference>
<dbReference type="Pfam" id="PF13456">
    <property type="entry name" value="RVT_3"/>
    <property type="match status" value="1"/>
</dbReference>
<dbReference type="EMBL" id="LT934120">
    <property type="protein sequence ID" value="VAI34738.1"/>
    <property type="molecule type" value="Genomic_DNA"/>
</dbReference>
<protein>
    <recommendedName>
        <fullName evidence="1">RNase H type-1 domain-containing protein</fullName>
    </recommendedName>
</protein>
<dbReference type="SUPFAM" id="SSF53098">
    <property type="entry name" value="Ribonuclease H-like"/>
    <property type="match status" value="1"/>
</dbReference>
<dbReference type="Proteomes" id="UP000324705">
    <property type="component" value="Chromosome 5B"/>
</dbReference>
<dbReference type="InterPro" id="IPR053151">
    <property type="entry name" value="RNase_H-like"/>
</dbReference>
<proteinExistence type="predicted"/>
<dbReference type="CDD" id="cd06222">
    <property type="entry name" value="RNase_H_like"/>
    <property type="match status" value="1"/>
</dbReference>
<accession>A0A9R1ANX6</accession>
<feature type="domain" description="RNase H type-1" evidence="1">
    <location>
        <begin position="1"/>
        <end position="105"/>
    </location>
</feature>
<dbReference type="GO" id="GO:0003676">
    <property type="term" value="F:nucleic acid binding"/>
    <property type="evidence" value="ECO:0007669"/>
    <property type="project" value="InterPro"/>
</dbReference>
<organism evidence="2 3">
    <name type="scientific">Triticum turgidum subsp. durum</name>
    <name type="common">Durum wheat</name>
    <name type="synonym">Triticum durum</name>
    <dbReference type="NCBI Taxonomy" id="4567"/>
    <lineage>
        <taxon>Eukaryota</taxon>
        <taxon>Viridiplantae</taxon>
        <taxon>Streptophyta</taxon>
        <taxon>Embryophyta</taxon>
        <taxon>Tracheophyta</taxon>
        <taxon>Spermatophyta</taxon>
        <taxon>Magnoliopsida</taxon>
        <taxon>Liliopsida</taxon>
        <taxon>Poales</taxon>
        <taxon>Poaceae</taxon>
        <taxon>BOP clade</taxon>
        <taxon>Pooideae</taxon>
        <taxon>Triticodae</taxon>
        <taxon>Triticeae</taxon>
        <taxon>Triticinae</taxon>
        <taxon>Triticum</taxon>
    </lineage>
</organism>
<evidence type="ECO:0000313" key="3">
    <source>
        <dbReference type="Proteomes" id="UP000324705"/>
    </source>
</evidence>
<evidence type="ECO:0000313" key="2">
    <source>
        <dbReference type="EMBL" id="VAI34738.1"/>
    </source>
</evidence>
<name>A0A9R1ANX6_TRITD</name>
<sequence length="137" mass="15084">MILCNDRGEIIFSACRALYSCREALEAELCACMEGLSLAIQRSELPIELELDAQVAMSMIICEGTNRSVYAALVKEIRHLLSLRRTCITLVSRSQNKASDSLATFGRGQGRTMTWLGSGPPETLVISHDDCNPVTFE</sequence>
<dbReference type="PANTHER" id="PTHR47723:SF24">
    <property type="entry name" value="RNASE H TYPE-1 DOMAIN-CONTAINING PROTEIN"/>
    <property type="match status" value="1"/>
</dbReference>
<dbReference type="AlphaFoldDB" id="A0A9R1ANX6"/>
<dbReference type="Gene3D" id="3.30.420.10">
    <property type="entry name" value="Ribonuclease H-like superfamily/Ribonuclease H"/>
    <property type="match status" value="1"/>
</dbReference>
<evidence type="ECO:0000259" key="1">
    <source>
        <dbReference type="Pfam" id="PF13456"/>
    </source>
</evidence>
<dbReference type="PANTHER" id="PTHR47723">
    <property type="entry name" value="OS05G0353850 PROTEIN"/>
    <property type="match status" value="1"/>
</dbReference>
<dbReference type="GO" id="GO:0004523">
    <property type="term" value="F:RNA-DNA hybrid ribonuclease activity"/>
    <property type="evidence" value="ECO:0007669"/>
    <property type="project" value="InterPro"/>
</dbReference>
<dbReference type="InterPro" id="IPR044730">
    <property type="entry name" value="RNase_H-like_dom_plant"/>
</dbReference>
<dbReference type="InterPro" id="IPR002156">
    <property type="entry name" value="RNaseH_domain"/>
</dbReference>
<dbReference type="InterPro" id="IPR012337">
    <property type="entry name" value="RNaseH-like_sf"/>
</dbReference>
<reference evidence="2 3" key="1">
    <citation type="submission" date="2017-09" db="EMBL/GenBank/DDBJ databases">
        <authorList>
            <consortium name="International Durum Wheat Genome Sequencing Consortium (IDWGSC)"/>
            <person name="Milanesi L."/>
        </authorList>
    </citation>
    <scope>NUCLEOTIDE SEQUENCE [LARGE SCALE GENOMIC DNA]</scope>
    <source>
        <strain evidence="3">cv. Svevo</strain>
    </source>
</reference>
<gene>
    <name evidence="2" type="ORF">TRITD_5Bv1G166550</name>
</gene>
<dbReference type="InterPro" id="IPR036397">
    <property type="entry name" value="RNaseH_sf"/>
</dbReference>